<evidence type="ECO:0000256" key="1">
    <source>
        <dbReference type="SAM" id="MobiDB-lite"/>
    </source>
</evidence>
<feature type="region of interest" description="Disordered" evidence="1">
    <location>
        <begin position="336"/>
        <end position="525"/>
    </location>
</feature>
<accession>A0A4R5KG77</accession>
<dbReference type="EMBL" id="SMRT01000013">
    <property type="protein sequence ID" value="TDF94419.1"/>
    <property type="molecule type" value="Genomic_DNA"/>
</dbReference>
<comment type="caution">
    <text evidence="4">The sequence shown here is derived from an EMBL/GenBank/DDBJ whole genome shotgun (WGS) entry which is preliminary data.</text>
</comment>
<evidence type="ECO:0000256" key="2">
    <source>
        <dbReference type="SAM" id="Phobius"/>
    </source>
</evidence>
<dbReference type="InterPro" id="IPR052173">
    <property type="entry name" value="Beta-lactam_resp_regulator"/>
</dbReference>
<keyword evidence="2" id="KW-0472">Membrane</keyword>
<feature type="transmembrane region" description="Helical" evidence="2">
    <location>
        <begin position="12"/>
        <end position="32"/>
    </location>
</feature>
<feature type="transmembrane region" description="Helical" evidence="2">
    <location>
        <begin position="218"/>
        <end position="237"/>
    </location>
</feature>
<evidence type="ECO:0000313" key="5">
    <source>
        <dbReference type="Proteomes" id="UP000295636"/>
    </source>
</evidence>
<dbReference type="Pfam" id="PF05569">
    <property type="entry name" value="Peptidase_M56"/>
    <property type="match status" value="1"/>
</dbReference>
<dbReference type="PANTHER" id="PTHR34978">
    <property type="entry name" value="POSSIBLE SENSOR-TRANSDUCER PROTEIN BLAR"/>
    <property type="match status" value="1"/>
</dbReference>
<feature type="transmembrane region" description="Helical" evidence="2">
    <location>
        <begin position="44"/>
        <end position="61"/>
    </location>
</feature>
<keyword evidence="2" id="KW-0812">Transmembrane</keyword>
<dbReference type="OrthoDB" id="9762883at2"/>
<gene>
    <name evidence="4" type="ORF">E1757_23690</name>
</gene>
<feature type="domain" description="Peptidase M56" evidence="3">
    <location>
        <begin position="15"/>
        <end position="302"/>
    </location>
</feature>
<dbReference type="Proteomes" id="UP000295636">
    <property type="component" value="Unassembled WGS sequence"/>
</dbReference>
<evidence type="ECO:0000313" key="4">
    <source>
        <dbReference type="EMBL" id="TDF94419.1"/>
    </source>
</evidence>
<dbReference type="RefSeq" id="WP_133232777.1">
    <property type="nucleotide sequence ID" value="NZ_SMRT01000013.1"/>
</dbReference>
<feature type="compositionally biased region" description="Polar residues" evidence="1">
    <location>
        <begin position="336"/>
        <end position="399"/>
    </location>
</feature>
<feature type="compositionally biased region" description="Polar residues" evidence="1">
    <location>
        <begin position="410"/>
        <end position="422"/>
    </location>
</feature>
<dbReference type="PANTHER" id="PTHR34978:SF3">
    <property type="entry name" value="SLR0241 PROTEIN"/>
    <property type="match status" value="1"/>
</dbReference>
<feature type="transmembrane region" description="Helical" evidence="2">
    <location>
        <begin position="103"/>
        <end position="125"/>
    </location>
</feature>
<reference evidence="4 5" key="1">
    <citation type="submission" date="2019-03" db="EMBL/GenBank/DDBJ databases">
        <title>This is whole genome sequence of Paenibacillus sp MS74 strain.</title>
        <authorList>
            <person name="Trinh H.N."/>
        </authorList>
    </citation>
    <scope>NUCLEOTIDE SEQUENCE [LARGE SCALE GENOMIC DNA]</scope>
    <source>
        <strain evidence="4 5">MS74</strain>
    </source>
</reference>
<sequence>MNRLTEHLINLFDWVCSVSIMATVLVMLILVTQLVLKHRLKPRWHYLMWLLVVLRLMLPWGPESELSIYNWIGYTESVHSAVQLNQDELRTRAVMPESPGQAIYRNVFVIWLVGVCLLGTYTIWINRKFAQKMKKETAAITDARVLELFNRCKKMMAVHKPIALMETGNLATPALFGFIKPQLIMPQTILTGLNDDQLQHVFLHELAHSKRNDIGVNWIMHGLLIVHWFNPVLWYAYRRMREDQEIASDALALSCLAPDKTRDYGYTLIKLLENFSQPVRVVAGNVNLTGSKTQLQRRVKMIKQFKSNSYRWSFLGMATLIFISGCTLTNPKVSQTSAQLSSGTVSEETATKQSASAEQHITNPEDTAKQSASAEQHITNPEDTSKQTAVAEQQPTSPENAPKLKPSAGQRPTTANDPSSPQAPLEVQSPAPDVKPSPKAPGGVMSTAPNDRPSEDSPRAQAPVRVQAAGSDGGSRPAPPAKLQPTATEDRSRAAAPEKAQPIASEDRPKAAPPIMLQPTASTGD</sequence>
<evidence type="ECO:0000259" key="3">
    <source>
        <dbReference type="Pfam" id="PF05569"/>
    </source>
</evidence>
<protein>
    <recommendedName>
        <fullName evidence="3">Peptidase M56 domain-containing protein</fullName>
    </recommendedName>
</protein>
<keyword evidence="2" id="KW-1133">Transmembrane helix</keyword>
<organism evidence="4 5">
    <name type="scientific">Paenibacillus piri</name>
    <dbReference type="NCBI Taxonomy" id="2547395"/>
    <lineage>
        <taxon>Bacteria</taxon>
        <taxon>Bacillati</taxon>
        <taxon>Bacillota</taxon>
        <taxon>Bacilli</taxon>
        <taxon>Bacillales</taxon>
        <taxon>Paenibacillaceae</taxon>
        <taxon>Paenibacillus</taxon>
    </lineage>
</organism>
<name>A0A4R5KG77_9BACL</name>
<dbReference type="CDD" id="cd07341">
    <property type="entry name" value="M56_BlaR1_MecR1_like"/>
    <property type="match status" value="1"/>
</dbReference>
<keyword evidence="5" id="KW-1185">Reference proteome</keyword>
<dbReference type="AlphaFoldDB" id="A0A4R5KG77"/>
<dbReference type="InterPro" id="IPR008756">
    <property type="entry name" value="Peptidase_M56"/>
</dbReference>
<proteinExistence type="predicted"/>